<dbReference type="InterPro" id="IPR023299">
    <property type="entry name" value="ATPase_P-typ_cyto_dom_N"/>
</dbReference>
<evidence type="ECO:0000256" key="10">
    <source>
        <dbReference type="ARBA" id="ARBA00022741"/>
    </source>
</evidence>
<dbReference type="Gene3D" id="2.70.150.10">
    <property type="entry name" value="Calcium-transporting ATPase, cytoplasmic transduction domain A"/>
    <property type="match status" value="1"/>
</dbReference>
<dbReference type="InterPro" id="IPR059000">
    <property type="entry name" value="ATPase_P-type_domA"/>
</dbReference>
<dbReference type="InterPro" id="IPR006121">
    <property type="entry name" value="HMA_dom"/>
</dbReference>
<keyword evidence="7" id="KW-0597">Phosphoprotein</keyword>
<dbReference type="CDD" id="cd02094">
    <property type="entry name" value="P-type_ATPase_Cu-like"/>
    <property type="match status" value="1"/>
</dbReference>
<dbReference type="PRINTS" id="PR00119">
    <property type="entry name" value="CATATPASE"/>
</dbReference>
<dbReference type="NCBIfam" id="TIGR01494">
    <property type="entry name" value="ATPase_P-type"/>
    <property type="match status" value="2"/>
</dbReference>
<keyword evidence="14 20" id="KW-1133">Transmembrane helix</keyword>
<evidence type="ECO:0000256" key="19">
    <source>
        <dbReference type="ARBA" id="ARBA00033239"/>
    </source>
</evidence>
<organism evidence="22 23">
    <name type="scientific">Shewanella algidipiscicola</name>
    <dbReference type="NCBI Taxonomy" id="614070"/>
    <lineage>
        <taxon>Bacteria</taxon>
        <taxon>Pseudomonadati</taxon>
        <taxon>Pseudomonadota</taxon>
        <taxon>Gammaproteobacteria</taxon>
        <taxon>Alteromonadales</taxon>
        <taxon>Shewanellaceae</taxon>
        <taxon>Shewanella</taxon>
    </lineage>
</organism>
<dbReference type="PANTHER" id="PTHR43520">
    <property type="entry name" value="ATP7, ISOFORM B"/>
    <property type="match status" value="1"/>
</dbReference>
<dbReference type="InterPro" id="IPR036163">
    <property type="entry name" value="HMA_dom_sf"/>
</dbReference>
<comment type="subcellular location">
    <subcellularLocation>
        <location evidence="1">Cell membrane</location>
        <topology evidence="1">Multi-pass membrane protein</topology>
    </subcellularLocation>
</comment>
<dbReference type="Gene3D" id="3.40.1110.10">
    <property type="entry name" value="Calcium-transporting ATPase, cytoplasmic domain N"/>
    <property type="match status" value="1"/>
</dbReference>
<dbReference type="InterPro" id="IPR001757">
    <property type="entry name" value="P_typ_ATPase"/>
</dbReference>
<feature type="transmembrane region" description="Helical" evidence="20">
    <location>
        <begin position="123"/>
        <end position="141"/>
    </location>
</feature>
<keyword evidence="12 20" id="KW-0067">ATP-binding</keyword>
<accession>A0ABQ4PGR1</accession>
<dbReference type="InterPro" id="IPR027256">
    <property type="entry name" value="P-typ_ATPase_IB"/>
</dbReference>
<dbReference type="InterPro" id="IPR023298">
    <property type="entry name" value="ATPase_P-typ_TM_dom_sf"/>
</dbReference>
<keyword evidence="23" id="KW-1185">Reference proteome</keyword>
<comment type="caution">
    <text evidence="22">The sequence shown here is derived from an EMBL/GenBank/DDBJ whole genome shotgun (WGS) entry which is preliminary data.</text>
</comment>
<evidence type="ECO:0000256" key="13">
    <source>
        <dbReference type="ARBA" id="ARBA00022967"/>
    </source>
</evidence>
<name>A0ABQ4PGR1_9GAMM</name>
<dbReference type="Gene3D" id="3.30.70.100">
    <property type="match status" value="1"/>
</dbReference>
<keyword evidence="9 20" id="KW-0479">Metal-binding</keyword>
<sequence>MDKLTFYVPTMNCASCVAKIDKAMAALASDGEQVETSVNLADKQVTVVGIAQAQRVASALANAGYPGQQVIDQQLAIKERQENERKEYHTRLWQSMAALALGVPMMLWGLLGYEMMINSPAQQVGWGIMGGLTFVLLITTGGHFYRGMYSALKAGSANMDTLIVLGTSSAWLYSMLVVVIPQWFPADTRHVYFEASVMILGLINLGHAMELRARGKTSEAVSKLIGLQVTSATRVTDAGDEIVEISAIKIGDKLRLKPGERVALDGDVLEGQALINEAMLTGEPVPVEKQPEDKLSAGTVNENGSLVYRVTAKQQQTKLAKIIELVQQAQTSKLPIGRLTDKIAAYFVPVVVLIAIVAAIVWFVVGPAPQLSHALVVLTTVLIIACPCALGLATPMSIMVAVGRAAQMGVLLKNGEALQTASKVTTVVLDKTGTITQGKPAVTDVVTIAEMTRDNQLAGNQGVDNEAPSPLSEDKLIALLASAQQRSQHPLAAAMITEAKRRELVLGEVDSFNNITGQGIVAKVGGHTLVAGNLKLMQAEQIGDIALASSHVSDFAQVGKTPIYCAIDGHLQAVVAIADPIKADAQAAVAALLRQGKKVVLLSGDNQHTATAVAQQVGISDVIAEVSPEQKLALIEARQSKGEVVAMVGDGINDAPALAKADVGIAMGSGTDVAIESAGITLLSERVMTLADTFMLANATMNNIKQNLFGAFIYNTLGIPVAAGVLFPFTGWLLSPVVAGAAMALSSLTVVTNANRLRGLRLGAISHEK</sequence>
<dbReference type="EMBL" id="BPFB01000017">
    <property type="protein sequence ID" value="GIU46716.1"/>
    <property type="molecule type" value="Genomic_DNA"/>
</dbReference>
<evidence type="ECO:0000256" key="6">
    <source>
        <dbReference type="ARBA" id="ARBA00022475"/>
    </source>
</evidence>
<dbReference type="InterPro" id="IPR008250">
    <property type="entry name" value="ATPase_P-typ_transduc_dom_A_sf"/>
</dbReference>
<dbReference type="NCBIfam" id="TIGR01525">
    <property type="entry name" value="ATPase-IB_hvy"/>
    <property type="match status" value="1"/>
</dbReference>
<keyword evidence="16" id="KW-0406">Ion transport</keyword>
<evidence type="ECO:0000256" key="15">
    <source>
        <dbReference type="ARBA" id="ARBA00023008"/>
    </source>
</evidence>
<dbReference type="Gene3D" id="3.40.50.1000">
    <property type="entry name" value="HAD superfamily/HAD-like"/>
    <property type="match status" value="1"/>
</dbReference>
<dbReference type="Pfam" id="PF00702">
    <property type="entry name" value="Hydrolase"/>
    <property type="match status" value="1"/>
</dbReference>
<dbReference type="SFLD" id="SFLDF00027">
    <property type="entry name" value="p-type_atpase"/>
    <property type="match status" value="1"/>
</dbReference>
<feature type="transmembrane region" description="Helical" evidence="20">
    <location>
        <begin position="371"/>
        <end position="394"/>
    </location>
</feature>
<feature type="domain" description="HMA" evidence="21">
    <location>
        <begin position="2"/>
        <end position="68"/>
    </location>
</feature>
<comment type="similarity">
    <text evidence="2 20">Belongs to the cation transport ATPase (P-type) (TC 3.A.3) family. Type IB subfamily.</text>
</comment>
<evidence type="ECO:0000256" key="17">
    <source>
        <dbReference type="ARBA" id="ARBA00023136"/>
    </source>
</evidence>
<evidence type="ECO:0000313" key="23">
    <source>
        <dbReference type="Proteomes" id="UP000761574"/>
    </source>
</evidence>
<evidence type="ECO:0000256" key="20">
    <source>
        <dbReference type="RuleBase" id="RU362081"/>
    </source>
</evidence>
<evidence type="ECO:0000256" key="8">
    <source>
        <dbReference type="ARBA" id="ARBA00022692"/>
    </source>
</evidence>
<evidence type="ECO:0000256" key="5">
    <source>
        <dbReference type="ARBA" id="ARBA00022448"/>
    </source>
</evidence>
<keyword evidence="15" id="KW-0186">Copper</keyword>
<keyword evidence="8 20" id="KW-0812">Transmembrane</keyword>
<keyword evidence="5" id="KW-0813">Transport</keyword>
<dbReference type="SUPFAM" id="SSF56784">
    <property type="entry name" value="HAD-like"/>
    <property type="match status" value="1"/>
</dbReference>
<dbReference type="PRINTS" id="PR00120">
    <property type="entry name" value="HATPASE"/>
</dbReference>
<evidence type="ECO:0000256" key="4">
    <source>
        <dbReference type="ARBA" id="ARBA00015102"/>
    </source>
</evidence>
<evidence type="ECO:0000313" key="22">
    <source>
        <dbReference type="EMBL" id="GIU46716.1"/>
    </source>
</evidence>
<proteinExistence type="inferred from homology"/>
<dbReference type="SFLD" id="SFLDG00002">
    <property type="entry name" value="C1.7:_P-type_atpase_like"/>
    <property type="match status" value="1"/>
</dbReference>
<evidence type="ECO:0000256" key="16">
    <source>
        <dbReference type="ARBA" id="ARBA00023065"/>
    </source>
</evidence>
<dbReference type="InterPro" id="IPR018303">
    <property type="entry name" value="ATPase_P-typ_P_site"/>
</dbReference>
<protein>
    <recommendedName>
        <fullName evidence="4">Copper-exporting P-type ATPase</fullName>
        <ecNumber evidence="3">7.2.2.8</ecNumber>
    </recommendedName>
    <alternativeName>
        <fullName evidence="18">Copper-exporting P-type ATPase A</fullName>
    </alternativeName>
    <alternativeName>
        <fullName evidence="19">Cu(+)-exporting ATPase</fullName>
    </alternativeName>
</protein>
<dbReference type="InterPro" id="IPR023214">
    <property type="entry name" value="HAD_sf"/>
</dbReference>
<feature type="transmembrane region" description="Helical" evidence="20">
    <location>
        <begin position="343"/>
        <end position="365"/>
    </location>
</feature>
<dbReference type="Proteomes" id="UP000761574">
    <property type="component" value="Unassembled WGS sequence"/>
</dbReference>
<dbReference type="EC" id="7.2.2.8" evidence="3"/>
<feature type="transmembrane region" description="Helical" evidence="20">
    <location>
        <begin position="190"/>
        <end position="209"/>
    </location>
</feature>
<evidence type="ECO:0000256" key="9">
    <source>
        <dbReference type="ARBA" id="ARBA00022723"/>
    </source>
</evidence>
<feature type="transmembrane region" description="Helical" evidence="20">
    <location>
        <begin position="162"/>
        <end position="184"/>
    </location>
</feature>
<dbReference type="Pfam" id="PF00403">
    <property type="entry name" value="HMA"/>
    <property type="match status" value="1"/>
</dbReference>
<dbReference type="InterPro" id="IPR044492">
    <property type="entry name" value="P_typ_ATPase_HD_dom"/>
</dbReference>
<feature type="transmembrane region" description="Helical" evidence="20">
    <location>
        <begin position="708"/>
        <end position="727"/>
    </location>
</feature>
<dbReference type="PROSITE" id="PS00154">
    <property type="entry name" value="ATPASE_E1_E2"/>
    <property type="match status" value="1"/>
</dbReference>
<dbReference type="SUPFAM" id="SSF81665">
    <property type="entry name" value="Calcium ATPase, transmembrane domain M"/>
    <property type="match status" value="1"/>
</dbReference>
<dbReference type="Pfam" id="PF00122">
    <property type="entry name" value="E1-E2_ATPase"/>
    <property type="match status" value="1"/>
</dbReference>
<gene>
    <name evidence="22" type="primary">copA</name>
    <name evidence="22" type="ORF">TUM4630_17970</name>
</gene>
<keyword evidence="11" id="KW-0187">Copper transport</keyword>
<evidence type="ECO:0000256" key="3">
    <source>
        <dbReference type="ARBA" id="ARBA00012517"/>
    </source>
</evidence>
<evidence type="ECO:0000256" key="14">
    <source>
        <dbReference type="ARBA" id="ARBA00022989"/>
    </source>
</evidence>
<evidence type="ECO:0000256" key="7">
    <source>
        <dbReference type="ARBA" id="ARBA00022553"/>
    </source>
</evidence>
<dbReference type="PANTHER" id="PTHR43520:SF6">
    <property type="entry name" value="COPPER-EXPORTING P-TYPE ATPASE"/>
    <property type="match status" value="1"/>
</dbReference>
<dbReference type="SUPFAM" id="SSF55008">
    <property type="entry name" value="HMA, heavy metal-associated domain"/>
    <property type="match status" value="1"/>
</dbReference>
<dbReference type="InterPro" id="IPR036412">
    <property type="entry name" value="HAD-like_sf"/>
</dbReference>
<keyword evidence="17 20" id="KW-0472">Membrane</keyword>
<evidence type="ECO:0000256" key="12">
    <source>
        <dbReference type="ARBA" id="ARBA00022840"/>
    </source>
</evidence>
<dbReference type="CDD" id="cd00371">
    <property type="entry name" value="HMA"/>
    <property type="match status" value="1"/>
</dbReference>
<evidence type="ECO:0000259" key="21">
    <source>
        <dbReference type="PROSITE" id="PS50846"/>
    </source>
</evidence>
<feature type="transmembrane region" description="Helical" evidence="20">
    <location>
        <begin position="733"/>
        <end position="751"/>
    </location>
</feature>
<evidence type="ECO:0000256" key="2">
    <source>
        <dbReference type="ARBA" id="ARBA00006024"/>
    </source>
</evidence>
<dbReference type="RefSeq" id="WP_119976995.1">
    <property type="nucleotide sequence ID" value="NZ_BPFB01000017.1"/>
</dbReference>
<keyword evidence="6 20" id="KW-1003">Cell membrane</keyword>
<evidence type="ECO:0000256" key="11">
    <source>
        <dbReference type="ARBA" id="ARBA00022796"/>
    </source>
</evidence>
<keyword evidence="13" id="KW-1278">Translocase</keyword>
<dbReference type="PROSITE" id="PS01229">
    <property type="entry name" value="COF_2"/>
    <property type="match status" value="1"/>
</dbReference>
<evidence type="ECO:0000256" key="1">
    <source>
        <dbReference type="ARBA" id="ARBA00004651"/>
    </source>
</evidence>
<reference evidence="22 23" key="1">
    <citation type="submission" date="2021-05" db="EMBL/GenBank/DDBJ databases">
        <title>Molecular characterization for Shewanella algae harboring chromosomal blaOXA-55-like strains isolated from clinical and environment sample.</title>
        <authorList>
            <person name="Ohama Y."/>
            <person name="Aoki K."/>
            <person name="Harada S."/>
            <person name="Moriya K."/>
            <person name="Ishii Y."/>
            <person name="Tateda K."/>
        </authorList>
    </citation>
    <scope>NUCLEOTIDE SEQUENCE [LARGE SCALE GENOMIC DNA]</scope>
    <source>
        <strain evidence="22 23">LMG 23746</strain>
    </source>
</reference>
<dbReference type="SUPFAM" id="SSF81653">
    <property type="entry name" value="Calcium ATPase, transduction domain A"/>
    <property type="match status" value="1"/>
</dbReference>
<evidence type="ECO:0000256" key="18">
    <source>
        <dbReference type="ARBA" id="ARBA00029719"/>
    </source>
</evidence>
<dbReference type="PROSITE" id="PS50846">
    <property type="entry name" value="HMA_2"/>
    <property type="match status" value="1"/>
</dbReference>
<feature type="transmembrane region" description="Helical" evidence="20">
    <location>
        <begin position="92"/>
        <end position="111"/>
    </location>
</feature>
<dbReference type="SFLD" id="SFLDS00003">
    <property type="entry name" value="Haloacid_Dehalogenase"/>
    <property type="match status" value="1"/>
</dbReference>
<keyword evidence="10 20" id="KW-0547">Nucleotide-binding</keyword>